<feature type="transmembrane region" description="Helical" evidence="10">
    <location>
        <begin position="219"/>
        <end position="239"/>
    </location>
</feature>
<comment type="caution">
    <text evidence="11">The sequence shown here is derived from an EMBL/GenBank/DDBJ whole genome shotgun (WGS) entry which is preliminary data.</text>
</comment>
<protein>
    <recommendedName>
        <fullName evidence="13">Sulphur transport domain-containing protein</fullName>
    </recommendedName>
</protein>
<dbReference type="InterPro" id="IPR007272">
    <property type="entry name" value="Sulf_transp_TsuA/YedE"/>
</dbReference>
<evidence type="ECO:0000313" key="11">
    <source>
        <dbReference type="EMBL" id="MCP2332322.1"/>
    </source>
</evidence>
<gene>
    <name evidence="11" type="ORF">G443_002592</name>
</gene>
<keyword evidence="7 10" id="KW-0472">Membrane</keyword>
<evidence type="ECO:0000256" key="2">
    <source>
        <dbReference type="ARBA" id="ARBA00022448"/>
    </source>
</evidence>
<keyword evidence="2" id="KW-0813">Transport</keyword>
<evidence type="ECO:0000256" key="9">
    <source>
        <dbReference type="SAM" id="MobiDB-lite"/>
    </source>
</evidence>
<feature type="transmembrane region" description="Helical" evidence="10">
    <location>
        <begin position="335"/>
        <end position="355"/>
    </location>
</feature>
<comment type="similarity">
    <text evidence="8">Belongs to the TsuA/YedE (TC 9.B.102) family.</text>
</comment>
<feature type="transmembrane region" description="Helical" evidence="10">
    <location>
        <begin position="180"/>
        <end position="199"/>
    </location>
</feature>
<evidence type="ECO:0000256" key="10">
    <source>
        <dbReference type="SAM" id="Phobius"/>
    </source>
</evidence>
<feature type="transmembrane region" description="Helical" evidence="10">
    <location>
        <begin position="265"/>
        <end position="289"/>
    </location>
</feature>
<organism evidence="11 12">
    <name type="scientific">Actinoalloteichus caeruleus DSM 43889</name>
    <dbReference type="NCBI Taxonomy" id="1120930"/>
    <lineage>
        <taxon>Bacteria</taxon>
        <taxon>Bacillati</taxon>
        <taxon>Actinomycetota</taxon>
        <taxon>Actinomycetes</taxon>
        <taxon>Pseudonocardiales</taxon>
        <taxon>Pseudonocardiaceae</taxon>
        <taxon>Actinoalloteichus</taxon>
        <taxon>Actinoalloteichus cyanogriseus</taxon>
    </lineage>
</organism>
<feature type="transmembrane region" description="Helical" evidence="10">
    <location>
        <begin position="402"/>
        <end position="419"/>
    </location>
</feature>
<keyword evidence="6 10" id="KW-1133">Transmembrane helix</keyword>
<feature type="transmembrane region" description="Helical" evidence="10">
    <location>
        <begin position="72"/>
        <end position="92"/>
    </location>
</feature>
<keyword evidence="4" id="KW-0997">Cell inner membrane</keyword>
<dbReference type="PANTHER" id="PTHR30574">
    <property type="entry name" value="INNER MEMBRANE PROTEIN YEDE"/>
    <property type="match status" value="1"/>
</dbReference>
<evidence type="ECO:0000256" key="5">
    <source>
        <dbReference type="ARBA" id="ARBA00022692"/>
    </source>
</evidence>
<sequence length="435" mass="44148">MSATPADTGEPETGAGHPSAHRLGGPLVAPTSHIRPAPPEAPPVRTAPVVVAGLLALALSWHVWLAHGAQQATLLVIGLGLGVTLFHSRFGFTSAWRQLVSVGNGSGLRAHALLIGTTATLVTLLIGTGTGLFGTTPSAAAGDIGLPLFLGAFLFGLGMQLGGACASGTLFAVGSGQSTIVLTLGGFVAGSVLYTWQYGWFDSLPTVPGALLSDHVGWFGSWLVTLTALGLVVLVSVAVQRRRDPPPVGAVPTARGAARVLRGSWPMLVGAVVLAVLAAAVLLVSGGTWGVTNAFGLWGAKLLQVLGAQPEQWAFWQEPGNAEMLASPVLAHKNSLTNIGIMVGAAIAAGAAGAWRLHRHIPWRTALAAVLGGVIMGVGARLASGCNIGAYLGGISTGSVSGWLWAVAALVGTWVGLRLRPLFGLANPRPSDGAC</sequence>
<feature type="transmembrane region" description="Helical" evidence="10">
    <location>
        <begin position="146"/>
        <end position="173"/>
    </location>
</feature>
<proteinExistence type="inferred from homology"/>
<dbReference type="Pfam" id="PF04143">
    <property type="entry name" value="Sulf_transp"/>
    <property type="match status" value="1"/>
</dbReference>
<evidence type="ECO:0000256" key="8">
    <source>
        <dbReference type="ARBA" id="ARBA00035655"/>
    </source>
</evidence>
<evidence type="ECO:0000256" key="7">
    <source>
        <dbReference type="ARBA" id="ARBA00023136"/>
    </source>
</evidence>
<keyword evidence="5 10" id="KW-0812">Transmembrane</keyword>
<name>A0ABT1JIJ6_ACTCY</name>
<feature type="transmembrane region" description="Helical" evidence="10">
    <location>
        <begin position="112"/>
        <end position="134"/>
    </location>
</feature>
<reference evidence="11 12" key="2">
    <citation type="submission" date="2022-06" db="EMBL/GenBank/DDBJ databases">
        <title>Genomic Encyclopedia of Type Strains, Phase I: the one thousand microbial genomes (KMG-I) project.</title>
        <authorList>
            <person name="Kyrpides N."/>
        </authorList>
    </citation>
    <scope>NUCLEOTIDE SEQUENCE [LARGE SCALE GENOMIC DNA]</scope>
    <source>
        <strain evidence="11 12">DSM 43889</strain>
    </source>
</reference>
<keyword evidence="12" id="KW-1185">Reference proteome</keyword>
<evidence type="ECO:0000313" key="12">
    <source>
        <dbReference type="Proteomes" id="UP000791080"/>
    </source>
</evidence>
<evidence type="ECO:0000256" key="6">
    <source>
        <dbReference type="ARBA" id="ARBA00022989"/>
    </source>
</evidence>
<keyword evidence="3" id="KW-1003">Cell membrane</keyword>
<dbReference type="RefSeq" id="WP_026417332.1">
    <property type="nucleotide sequence ID" value="NZ_AUBJ02000001.1"/>
</dbReference>
<feature type="transmembrane region" description="Helical" evidence="10">
    <location>
        <begin position="367"/>
        <end position="390"/>
    </location>
</feature>
<accession>A0ABT1JIJ6</accession>
<dbReference type="PANTHER" id="PTHR30574:SF1">
    <property type="entry name" value="SULPHUR TRANSPORT DOMAIN-CONTAINING PROTEIN"/>
    <property type="match status" value="1"/>
</dbReference>
<evidence type="ECO:0000256" key="4">
    <source>
        <dbReference type="ARBA" id="ARBA00022519"/>
    </source>
</evidence>
<feature type="region of interest" description="Disordered" evidence="9">
    <location>
        <begin position="1"/>
        <end position="42"/>
    </location>
</feature>
<dbReference type="Proteomes" id="UP000791080">
    <property type="component" value="Unassembled WGS sequence"/>
</dbReference>
<evidence type="ECO:0000256" key="3">
    <source>
        <dbReference type="ARBA" id="ARBA00022475"/>
    </source>
</evidence>
<evidence type="ECO:0000256" key="1">
    <source>
        <dbReference type="ARBA" id="ARBA00004429"/>
    </source>
</evidence>
<dbReference type="EMBL" id="AUBJ02000001">
    <property type="protein sequence ID" value="MCP2332322.1"/>
    <property type="molecule type" value="Genomic_DNA"/>
</dbReference>
<reference evidence="11 12" key="1">
    <citation type="submission" date="2013-07" db="EMBL/GenBank/DDBJ databases">
        <authorList>
            <consortium name="DOE Joint Genome Institute"/>
            <person name="Reeve W."/>
            <person name="Huntemann M."/>
            <person name="Han J."/>
            <person name="Chen A."/>
            <person name="Kyrpides N."/>
            <person name="Mavromatis K."/>
            <person name="Markowitz V."/>
            <person name="Palaniappan K."/>
            <person name="Ivanova N."/>
            <person name="Schaumberg A."/>
            <person name="Pati A."/>
            <person name="Liolios K."/>
            <person name="Nordberg H.P."/>
            <person name="Cantor M.N."/>
            <person name="Hua S.X."/>
            <person name="Woyke T."/>
        </authorList>
    </citation>
    <scope>NUCLEOTIDE SEQUENCE [LARGE SCALE GENOMIC DNA]</scope>
    <source>
        <strain evidence="11 12">DSM 43889</strain>
    </source>
</reference>
<comment type="subcellular location">
    <subcellularLocation>
        <location evidence="1">Cell inner membrane</location>
        <topology evidence="1">Multi-pass membrane protein</topology>
    </subcellularLocation>
</comment>
<evidence type="ECO:0008006" key="13">
    <source>
        <dbReference type="Google" id="ProtNLM"/>
    </source>
</evidence>